<reference evidence="8" key="1">
    <citation type="submission" date="2020-05" db="EMBL/GenBank/DDBJ databases">
        <title>Phylogenomic resolution of chytrid fungi.</title>
        <authorList>
            <person name="Stajich J.E."/>
            <person name="Amses K."/>
            <person name="Simmons R."/>
            <person name="Seto K."/>
            <person name="Myers J."/>
            <person name="Bonds A."/>
            <person name="Quandt C.A."/>
            <person name="Barry K."/>
            <person name="Liu P."/>
            <person name="Grigoriev I."/>
            <person name="Longcore J.E."/>
            <person name="James T.Y."/>
        </authorList>
    </citation>
    <scope>NUCLEOTIDE SEQUENCE</scope>
    <source>
        <strain evidence="8">JEL0379</strain>
    </source>
</reference>
<comment type="caution">
    <text evidence="8">The sequence shown here is derived from an EMBL/GenBank/DDBJ whole genome shotgun (WGS) entry which is preliminary data.</text>
</comment>
<dbReference type="GO" id="GO:0005737">
    <property type="term" value="C:cytoplasm"/>
    <property type="evidence" value="ECO:0007669"/>
    <property type="project" value="UniProtKB-SubCell"/>
</dbReference>
<dbReference type="Gene3D" id="1.25.40.990">
    <property type="match status" value="1"/>
</dbReference>
<feature type="domain" description="CSN8/PSMD8/EIF3K" evidence="7">
    <location>
        <begin position="56"/>
        <end position="194"/>
    </location>
</feature>
<dbReference type="PANTHER" id="PTHR13339:SF0">
    <property type="entry name" value="COP9 SIGNALOSOME COMPLEX SUBUNIT 8"/>
    <property type="match status" value="1"/>
</dbReference>
<evidence type="ECO:0000256" key="6">
    <source>
        <dbReference type="SAM" id="MobiDB-lite"/>
    </source>
</evidence>
<organism evidence="8 9">
    <name type="scientific">Geranomyces variabilis</name>
    <dbReference type="NCBI Taxonomy" id="109894"/>
    <lineage>
        <taxon>Eukaryota</taxon>
        <taxon>Fungi</taxon>
        <taxon>Fungi incertae sedis</taxon>
        <taxon>Chytridiomycota</taxon>
        <taxon>Chytridiomycota incertae sedis</taxon>
        <taxon>Chytridiomycetes</taxon>
        <taxon>Spizellomycetales</taxon>
        <taxon>Powellomycetaceae</taxon>
        <taxon>Geranomyces</taxon>
    </lineage>
</organism>
<sequence>MDELCRLVTAGDVAGAIAAGEQLEFHLALNDLSAPPPTSSSASSNTQTTSSSGTTPEFYTVLQLFHLINGDAAGARSVAKRSQSIVQTSADAATPAALELTAVTSLAERLAARDLPAAHRLMAAHAWSAPVVATLIDALRAAERERTLALLAAAYENISIDRVAAMLGMVDLDEVAAKVLERGWKAEDGGRWLVPPSNAEQVGGAVAQCGAAPGENINSGLSQLASLARMVVHLEFV</sequence>
<evidence type="ECO:0000256" key="3">
    <source>
        <dbReference type="ARBA" id="ARBA00022490"/>
    </source>
</evidence>
<comment type="subcellular location">
    <subcellularLocation>
        <location evidence="2">Cytoplasm</location>
    </subcellularLocation>
    <subcellularLocation>
        <location evidence="1">Nucleus</location>
    </subcellularLocation>
</comment>
<evidence type="ECO:0000256" key="4">
    <source>
        <dbReference type="ARBA" id="ARBA00022790"/>
    </source>
</evidence>
<keyword evidence="3" id="KW-0963">Cytoplasm</keyword>
<evidence type="ECO:0000313" key="8">
    <source>
        <dbReference type="EMBL" id="KAJ3185523.1"/>
    </source>
</evidence>
<feature type="compositionally biased region" description="Low complexity" evidence="6">
    <location>
        <begin position="39"/>
        <end position="54"/>
    </location>
</feature>
<proteinExistence type="predicted"/>
<gene>
    <name evidence="8" type="primary">COPS8</name>
    <name evidence="8" type="ORF">HDU87_000146</name>
</gene>
<evidence type="ECO:0000256" key="2">
    <source>
        <dbReference type="ARBA" id="ARBA00004496"/>
    </source>
</evidence>
<accession>A0AAD5TS39</accession>
<dbReference type="AlphaFoldDB" id="A0AAD5TS39"/>
<dbReference type="EMBL" id="JADGJQ010000001">
    <property type="protein sequence ID" value="KAJ3185523.1"/>
    <property type="molecule type" value="Genomic_DNA"/>
</dbReference>
<protein>
    <submittedName>
        <fullName evidence="8">COP9 signalosome complex subunit 8</fullName>
    </submittedName>
</protein>
<dbReference type="PANTHER" id="PTHR13339">
    <property type="entry name" value="COP9 SIGNALOSOME COMPLEX SUBUNIT 8"/>
    <property type="match status" value="1"/>
</dbReference>
<name>A0AAD5TS39_9FUNG</name>
<evidence type="ECO:0000256" key="5">
    <source>
        <dbReference type="ARBA" id="ARBA00023242"/>
    </source>
</evidence>
<keyword evidence="4" id="KW-0736">Signalosome</keyword>
<evidence type="ECO:0000259" key="7">
    <source>
        <dbReference type="Pfam" id="PF10075"/>
    </source>
</evidence>
<keyword evidence="9" id="KW-1185">Reference proteome</keyword>
<evidence type="ECO:0000256" key="1">
    <source>
        <dbReference type="ARBA" id="ARBA00004123"/>
    </source>
</evidence>
<keyword evidence="5" id="KW-0539">Nucleus</keyword>
<evidence type="ECO:0000313" key="9">
    <source>
        <dbReference type="Proteomes" id="UP001212152"/>
    </source>
</evidence>
<dbReference type="GO" id="GO:0000338">
    <property type="term" value="P:protein deneddylation"/>
    <property type="evidence" value="ECO:0007669"/>
    <property type="project" value="InterPro"/>
</dbReference>
<feature type="region of interest" description="Disordered" evidence="6">
    <location>
        <begin position="34"/>
        <end position="54"/>
    </location>
</feature>
<dbReference type="GO" id="GO:0010387">
    <property type="term" value="P:COP9 signalosome assembly"/>
    <property type="evidence" value="ECO:0007669"/>
    <property type="project" value="InterPro"/>
</dbReference>
<dbReference type="Proteomes" id="UP001212152">
    <property type="component" value="Unassembled WGS sequence"/>
</dbReference>
<dbReference type="InterPro" id="IPR033205">
    <property type="entry name" value="COP9_CSN8"/>
</dbReference>
<dbReference type="GO" id="GO:0008180">
    <property type="term" value="C:COP9 signalosome"/>
    <property type="evidence" value="ECO:0007669"/>
    <property type="project" value="UniProtKB-KW"/>
</dbReference>
<dbReference type="InterPro" id="IPR033464">
    <property type="entry name" value="CSN8_PSD8_EIF3K"/>
</dbReference>
<dbReference type="Pfam" id="PF10075">
    <property type="entry name" value="CSN8_PSD8_EIF3K"/>
    <property type="match status" value="1"/>
</dbReference>